<dbReference type="RefSeq" id="WP_010750905.1">
    <property type="nucleotide sequence ID" value="NZ_BJWF01000001.1"/>
</dbReference>
<dbReference type="NCBIfam" id="TIGR04223">
    <property type="entry name" value="quorum_AgrD"/>
    <property type="match status" value="1"/>
</dbReference>
<dbReference type="AlphaFoldDB" id="A0A1V8YVP1"/>
<dbReference type="Proteomes" id="UP000192477">
    <property type="component" value="Unassembled WGS sequence"/>
</dbReference>
<organism evidence="3 4">
    <name type="scientific">Enterococcus villorum</name>
    <dbReference type="NCBI Taxonomy" id="112904"/>
    <lineage>
        <taxon>Bacteria</taxon>
        <taxon>Bacillati</taxon>
        <taxon>Bacillota</taxon>
        <taxon>Bacilli</taxon>
        <taxon>Lactobacillales</taxon>
        <taxon>Enterococcaceae</taxon>
        <taxon>Enterococcus</taxon>
    </lineage>
</organism>
<feature type="signal peptide" evidence="1">
    <location>
        <begin position="1"/>
        <end position="29"/>
    </location>
</feature>
<evidence type="ECO:0000313" key="5">
    <source>
        <dbReference type="Proteomes" id="UP000321830"/>
    </source>
</evidence>
<evidence type="ECO:0000313" key="3">
    <source>
        <dbReference type="EMBL" id="OQO71494.1"/>
    </source>
</evidence>
<sequence>MIKKLKGQKFNLLQMIATVAIAVATQALALQTPCTVAVYEPKVPEALKKEMK</sequence>
<reference evidence="3 4" key="1">
    <citation type="journal article" date="2017" name="BMC Microbiol.">
        <title>Comparative genomics of Enterococcus spp. isolated from bovine feces.</title>
        <authorList>
            <person name="Beukers A.G."/>
            <person name="Zaheer R."/>
            <person name="Goji N."/>
            <person name="Amoako K.K."/>
            <person name="Chaves A.V."/>
            <person name="Ward M.P."/>
            <person name="McAllister T.A."/>
        </authorList>
    </citation>
    <scope>NUCLEOTIDE SEQUENCE [LARGE SCALE GENOMIC DNA]</scope>
    <source>
        <strain evidence="3 4">F1129D 143</strain>
    </source>
</reference>
<evidence type="ECO:0000313" key="4">
    <source>
        <dbReference type="Proteomes" id="UP000192477"/>
    </source>
</evidence>
<dbReference type="STRING" id="112904.BH747_01280"/>
<name>A0A1V8YVP1_9ENTE</name>
<dbReference type="EMBL" id="MJEA01000001">
    <property type="protein sequence ID" value="OQO71494.1"/>
    <property type="molecule type" value="Genomic_DNA"/>
</dbReference>
<accession>A0A1V8YVP1</accession>
<evidence type="ECO:0000256" key="1">
    <source>
        <dbReference type="SAM" id="SignalP"/>
    </source>
</evidence>
<proteinExistence type="predicted"/>
<gene>
    <name evidence="3" type="ORF">BH747_01280</name>
    <name evidence="2" type="ORF">EVI01_00040</name>
</gene>
<reference evidence="2 5" key="2">
    <citation type="submission" date="2019-07" db="EMBL/GenBank/DDBJ databases">
        <title>Whole genome shotgun sequence of Enterococcus villorum NBRC 100699.</title>
        <authorList>
            <person name="Hosoyama A."/>
            <person name="Uohara A."/>
            <person name="Ohji S."/>
            <person name="Ichikawa N."/>
        </authorList>
    </citation>
    <scope>NUCLEOTIDE SEQUENCE [LARGE SCALE GENOMIC DNA]</scope>
    <source>
        <strain evidence="2 5">NBRC 100699</strain>
    </source>
</reference>
<dbReference type="Proteomes" id="UP000321830">
    <property type="component" value="Unassembled WGS sequence"/>
</dbReference>
<keyword evidence="1" id="KW-0732">Signal</keyword>
<comment type="caution">
    <text evidence="3">The sequence shown here is derived from an EMBL/GenBank/DDBJ whole genome shotgun (WGS) entry which is preliminary data.</text>
</comment>
<dbReference type="InterPro" id="IPR009229">
    <property type="entry name" value="AgrD"/>
</dbReference>
<feature type="chain" id="PRO_5044566896" evidence="1">
    <location>
        <begin position="30"/>
        <end position="52"/>
    </location>
</feature>
<protein>
    <submittedName>
        <fullName evidence="3">Cyclic lactone autoinducer peptide</fullName>
    </submittedName>
</protein>
<dbReference type="EMBL" id="BJWF01000001">
    <property type="protein sequence ID" value="GEL90667.1"/>
    <property type="molecule type" value="Genomic_DNA"/>
</dbReference>
<evidence type="ECO:0000313" key="2">
    <source>
        <dbReference type="EMBL" id="GEL90667.1"/>
    </source>
</evidence>